<dbReference type="GO" id="GO:0046872">
    <property type="term" value="F:metal ion binding"/>
    <property type="evidence" value="ECO:0007669"/>
    <property type="project" value="UniProtKB-ARBA"/>
</dbReference>
<sequence>MLLRQLAKRFTASASKVTPTGVQSSTLSTTPNTAPVTFSSPTDVSSRPPHRTHPLYPTRDPVWTRDVIVPRVDPIVWSTADQRTRLSPKEVAAYEERGYHIAHGVFSPKEVDELLAEARSIANAQRSSNHPRVVTEPSSGEVRSLFAVHDDFPSLVHDERVAAVARDIVGSTHEYVHQSRINFQSPIVGSGFFWHSDWETWAQEDGMPEMRAVSAVVALTDNTTLNGALLVIPGSHKHFVGTVGETPLCAWETSLKHRLTFGAPSAQTITSFVLEKGMGVTPLECKAGSVIFFDCNLLHGSANNLTPYARSNVYFAYSCAENALAADPFGGAALRRPEYLATRKYKE</sequence>
<evidence type="ECO:0000313" key="3">
    <source>
        <dbReference type="EMBL" id="CAD9292528.1"/>
    </source>
</evidence>
<evidence type="ECO:0008006" key="4">
    <source>
        <dbReference type="Google" id="ProtNLM"/>
    </source>
</evidence>
<evidence type="ECO:0000256" key="1">
    <source>
        <dbReference type="ARBA" id="ARBA00001962"/>
    </source>
</evidence>
<dbReference type="Gene3D" id="2.60.120.620">
    <property type="entry name" value="q2cbj1_9rhob like domain"/>
    <property type="match status" value="1"/>
</dbReference>
<gene>
    <name evidence="3" type="ORF">SSP0437_LOCUS3867</name>
</gene>
<dbReference type="InterPro" id="IPR008775">
    <property type="entry name" value="Phytyl_CoA_dOase-like"/>
</dbReference>
<dbReference type="AlphaFoldDB" id="A0A7S1V9J6"/>
<dbReference type="PANTHER" id="PTHR20883:SF48">
    <property type="entry name" value="ECTOINE DIOXYGENASE"/>
    <property type="match status" value="1"/>
</dbReference>
<dbReference type="GO" id="GO:0016491">
    <property type="term" value="F:oxidoreductase activity"/>
    <property type="evidence" value="ECO:0007669"/>
    <property type="project" value="UniProtKB-ARBA"/>
</dbReference>
<organism evidence="3">
    <name type="scientific">Sexangularia sp. CB-2014</name>
    <dbReference type="NCBI Taxonomy" id="1486929"/>
    <lineage>
        <taxon>Eukaryota</taxon>
        <taxon>Amoebozoa</taxon>
        <taxon>Tubulinea</taxon>
        <taxon>Elardia</taxon>
        <taxon>Arcellinida</taxon>
        <taxon>Arcellinida incertae sedis</taxon>
        <taxon>Sexangularia</taxon>
    </lineage>
</organism>
<dbReference type="EMBL" id="HBGL01004995">
    <property type="protein sequence ID" value="CAD9292528.1"/>
    <property type="molecule type" value="Transcribed_RNA"/>
</dbReference>
<evidence type="ECO:0000256" key="2">
    <source>
        <dbReference type="SAM" id="MobiDB-lite"/>
    </source>
</evidence>
<name>A0A7S1V9J6_9EUKA</name>
<feature type="region of interest" description="Disordered" evidence="2">
    <location>
        <begin position="13"/>
        <end position="57"/>
    </location>
</feature>
<feature type="compositionally biased region" description="Polar residues" evidence="2">
    <location>
        <begin position="13"/>
        <end position="45"/>
    </location>
</feature>
<protein>
    <recommendedName>
        <fullName evidence="4">Ectoine hydroxylase</fullName>
    </recommendedName>
</protein>
<dbReference type="PANTHER" id="PTHR20883">
    <property type="entry name" value="PHYTANOYL-COA DIOXYGENASE DOMAIN CONTAINING 1"/>
    <property type="match status" value="1"/>
</dbReference>
<comment type="cofactor">
    <cofactor evidence="1">
        <name>Fe cation</name>
        <dbReference type="ChEBI" id="CHEBI:24875"/>
    </cofactor>
</comment>
<reference evidence="3" key="1">
    <citation type="submission" date="2021-01" db="EMBL/GenBank/DDBJ databases">
        <authorList>
            <person name="Corre E."/>
            <person name="Pelletier E."/>
            <person name="Niang G."/>
            <person name="Scheremetjew M."/>
            <person name="Finn R."/>
            <person name="Kale V."/>
            <person name="Holt S."/>
            <person name="Cochrane G."/>
            <person name="Meng A."/>
            <person name="Brown T."/>
            <person name="Cohen L."/>
        </authorList>
    </citation>
    <scope>NUCLEOTIDE SEQUENCE</scope>
    <source>
        <strain evidence="3">ATCC 50979</strain>
    </source>
</reference>
<proteinExistence type="predicted"/>
<dbReference type="SUPFAM" id="SSF51197">
    <property type="entry name" value="Clavaminate synthase-like"/>
    <property type="match status" value="1"/>
</dbReference>
<accession>A0A7S1V9J6</accession>
<dbReference type="Pfam" id="PF05721">
    <property type="entry name" value="PhyH"/>
    <property type="match status" value="1"/>
</dbReference>